<evidence type="ECO:0000256" key="1">
    <source>
        <dbReference type="SAM" id="MobiDB-lite"/>
    </source>
</evidence>
<evidence type="ECO:0000313" key="2">
    <source>
        <dbReference type="EMBL" id="KAJ8359623.1"/>
    </source>
</evidence>
<feature type="compositionally biased region" description="Polar residues" evidence="1">
    <location>
        <begin position="22"/>
        <end position="42"/>
    </location>
</feature>
<dbReference type="EMBL" id="JAINUF010000005">
    <property type="protein sequence ID" value="KAJ8359623.1"/>
    <property type="molecule type" value="Genomic_DNA"/>
</dbReference>
<comment type="caution">
    <text evidence="2">The sequence shown here is derived from an EMBL/GenBank/DDBJ whole genome shotgun (WGS) entry which is preliminary data.</text>
</comment>
<organism evidence="2 3">
    <name type="scientific">Synaphobranchus kaupii</name>
    <name type="common">Kaup's arrowtooth eel</name>
    <dbReference type="NCBI Taxonomy" id="118154"/>
    <lineage>
        <taxon>Eukaryota</taxon>
        <taxon>Metazoa</taxon>
        <taxon>Chordata</taxon>
        <taxon>Craniata</taxon>
        <taxon>Vertebrata</taxon>
        <taxon>Euteleostomi</taxon>
        <taxon>Actinopterygii</taxon>
        <taxon>Neopterygii</taxon>
        <taxon>Teleostei</taxon>
        <taxon>Anguilliformes</taxon>
        <taxon>Synaphobranchidae</taxon>
        <taxon>Synaphobranchus</taxon>
    </lineage>
</organism>
<keyword evidence="3" id="KW-1185">Reference proteome</keyword>
<dbReference type="Proteomes" id="UP001152622">
    <property type="component" value="Chromosome 5"/>
</dbReference>
<proteinExistence type="predicted"/>
<gene>
    <name evidence="2" type="ORF">SKAU_G00161480</name>
</gene>
<protein>
    <submittedName>
        <fullName evidence="2">Uncharacterized protein</fullName>
    </submittedName>
</protein>
<accession>A0A9Q1FIS7</accession>
<reference evidence="2" key="1">
    <citation type="journal article" date="2023" name="Science">
        <title>Genome structures resolve the early diversification of teleost fishes.</title>
        <authorList>
            <person name="Parey E."/>
            <person name="Louis A."/>
            <person name="Montfort J."/>
            <person name="Bouchez O."/>
            <person name="Roques C."/>
            <person name="Iampietro C."/>
            <person name="Lluch J."/>
            <person name="Castinel A."/>
            <person name="Donnadieu C."/>
            <person name="Desvignes T."/>
            <person name="Floi Bucao C."/>
            <person name="Jouanno E."/>
            <person name="Wen M."/>
            <person name="Mejri S."/>
            <person name="Dirks R."/>
            <person name="Jansen H."/>
            <person name="Henkel C."/>
            <person name="Chen W.J."/>
            <person name="Zahm M."/>
            <person name="Cabau C."/>
            <person name="Klopp C."/>
            <person name="Thompson A.W."/>
            <person name="Robinson-Rechavi M."/>
            <person name="Braasch I."/>
            <person name="Lecointre G."/>
            <person name="Bobe J."/>
            <person name="Postlethwait J.H."/>
            <person name="Berthelot C."/>
            <person name="Roest Crollius H."/>
            <person name="Guiguen Y."/>
        </authorList>
    </citation>
    <scope>NUCLEOTIDE SEQUENCE</scope>
    <source>
        <strain evidence="2">WJC10195</strain>
    </source>
</reference>
<evidence type="ECO:0000313" key="3">
    <source>
        <dbReference type="Proteomes" id="UP001152622"/>
    </source>
</evidence>
<feature type="region of interest" description="Disordered" evidence="1">
    <location>
        <begin position="15"/>
        <end position="54"/>
    </location>
</feature>
<sequence>MLTSLGCECAFGGASEAEGSVKSHSTGQSPLRSGQLLPQNGGSLAAAVKANRGRGKAIRRPLFLSSEMSRLGLRKMGALRRPSMAGDKAVPGYSERSHPITTYVLLRGHTPTPT</sequence>
<dbReference type="AlphaFoldDB" id="A0A9Q1FIS7"/>
<name>A0A9Q1FIS7_SYNKA</name>